<evidence type="ECO:0000313" key="3">
    <source>
        <dbReference type="Proteomes" id="UP001156691"/>
    </source>
</evidence>
<gene>
    <name evidence="2" type="ORF">GCM10010862_12260</name>
</gene>
<keyword evidence="3" id="KW-1185">Reference proteome</keyword>
<evidence type="ECO:0000259" key="1">
    <source>
        <dbReference type="PROSITE" id="PS51186"/>
    </source>
</evidence>
<dbReference type="Pfam" id="PF13508">
    <property type="entry name" value="Acetyltransf_7"/>
    <property type="match status" value="1"/>
</dbReference>
<dbReference type="InterPro" id="IPR016181">
    <property type="entry name" value="Acyl_CoA_acyltransferase"/>
</dbReference>
<dbReference type="Proteomes" id="UP001156691">
    <property type="component" value="Unassembled WGS sequence"/>
</dbReference>
<dbReference type="PROSITE" id="PS51186">
    <property type="entry name" value="GNAT"/>
    <property type="match status" value="1"/>
</dbReference>
<name>A0ABQ5W1U5_9HYPH</name>
<dbReference type="SUPFAM" id="SSF55729">
    <property type="entry name" value="Acyl-CoA N-acyltransferases (Nat)"/>
    <property type="match status" value="1"/>
</dbReference>
<dbReference type="InterPro" id="IPR000182">
    <property type="entry name" value="GNAT_dom"/>
</dbReference>
<comment type="caution">
    <text evidence="2">The sequence shown here is derived from an EMBL/GenBank/DDBJ whole genome shotgun (WGS) entry which is preliminary data.</text>
</comment>
<dbReference type="Gene3D" id="3.40.630.30">
    <property type="match status" value="1"/>
</dbReference>
<protein>
    <recommendedName>
        <fullName evidence="1">N-acetyltransferase domain-containing protein</fullName>
    </recommendedName>
</protein>
<proteinExistence type="predicted"/>
<reference evidence="3" key="1">
    <citation type="journal article" date="2019" name="Int. J. Syst. Evol. Microbiol.">
        <title>The Global Catalogue of Microorganisms (GCM) 10K type strain sequencing project: providing services to taxonomists for standard genome sequencing and annotation.</title>
        <authorList>
            <consortium name="The Broad Institute Genomics Platform"/>
            <consortium name="The Broad Institute Genome Sequencing Center for Infectious Disease"/>
            <person name="Wu L."/>
            <person name="Ma J."/>
        </authorList>
    </citation>
    <scope>NUCLEOTIDE SEQUENCE [LARGE SCALE GENOMIC DNA]</scope>
    <source>
        <strain evidence="3">NBRC 112416</strain>
    </source>
</reference>
<evidence type="ECO:0000313" key="2">
    <source>
        <dbReference type="EMBL" id="GLQ53967.1"/>
    </source>
</evidence>
<feature type="domain" description="N-acetyltransferase" evidence="1">
    <location>
        <begin position="10"/>
        <end position="180"/>
    </location>
</feature>
<organism evidence="2 3">
    <name type="scientific">Devosia nitrariae</name>
    <dbReference type="NCBI Taxonomy" id="2071872"/>
    <lineage>
        <taxon>Bacteria</taxon>
        <taxon>Pseudomonadati</taxon>
        <taxon>Pseudomonadota</taxon>
        <taxon>Alphaproteobacteria</taxon>
        <taxon>Hyphomicrobiales</taxon>
        <taxon>Devosiaceae</taxon>
        <taxon>Devosia</taxon>
    </lineage>
</organism>
<dbReference type="EMBL" id="BSNS01000007">
    <property type="protein sequence ID" value="GLQ53967.1"/>
    <property type="molecule type" value="Genomic_DNA"/>
</dbReference>
<accession>A0ABQ5W1U5</accession>
<sequence>MTTDMNPTPYFIRHARPRDITAIRAMQARSMWTLGADFYSEAEIAGFMEAFGTMDDAIVLEGHCFLAEDAYGAILASGAWSRAKPGYAAGLPAKGHAGDMPTVRSVFVDPAVARCGVGTAIMLRVEQDAIAHSVLLLGLTATLSGVPLYQRLGYQVEEVTQILFPDQTRFGCVKMQKVLDRDAI</sequence>